<dbReference type="GO" id="GO:0002225">
    <property type="term" value="P:positive regulation of antimicrobial peptide production"/>
    <property type="evidence" value="ECO:0007669"/>
    <property type="project" value="UniProtKB-ARBA"/>
</dbReference>
<dbReference type="Gene3D" id="2.60.40.340">
    <property type="entry name" value="Rel homology domain (RHD), DNA-binding domain"/>
    <property type="match status" value="1"/>
</dbReference>
<dbReference type="CDD" id="cd01177">
    <property type="entry name" value="IPT_NFkappaB"/>
    <property type="match status" value="1"/>
</dbReference>
<dbReference type="GO" id="GO:0035206">
    <property type="term" value="P:regulation of hemocyte proliferation"/>
    <property type="evidence" value="ECO:0007669"/>
    <property type="project" value="UniProtKB-ARBA"/>
</dbReference>
<sequence length="698" mass="78252">MKTALFTSVISVIEPVAKQKKRTINFSTATFRGFSNQVFPLAKKNIQFLRHYKRFYAKWDFPNWRAFVLETRRPSRLLPFLANRMITQTKPDVGRSELNISDVLAVIEGDPDYTGQAQLSKDQHSAKSVDKAETKTEIPSYTMNMADASVDAKQKAQVKILEQPASKALRFRYECEGRSAGSLPGANSTTENKTYPTIQVLGYKGKAVVVVSCVTKDFPYKPHPHSLVGKEGCKKGVCTLEINNENMICTFSNLGVQCVKKKGIEEALKLREEIRVDPFHTGFTHKNQPQSIDLNAVRLCFQVFLEGQKGKFTLALKPVVSEAIYDKKAMCELTICKLSDCSSPVSGGKEIILLCDKVTKDDIQVVFYHEEEGRLIWEGIGDFSASDVHKQVAITFRTPRYRVTDVEEPISLYVQLRRPSDGACSESRRFEYLPLDSDAEMLKRKRQRLFESNSSRLKDFLLDNVLETHEAGNLRGYSPNITVESLRKEAGGAIPRPIKQITRTSVKREPADPTPTESQADGQGYSFEPNYNQQFTLNIPNLSFGTGNPSPTASPNPPYHNYEYRFPTSPHYNIPVHSPNHGAAEDYMNQMRTVNITDLDSLNMQYPHQQPQQANEQNEFRAINLPLSDCNIQLIDSHLLSNLSLHDGDSNDQKDGDRNESMSTSNIAPELPVLTFSGMLTSADLDGPDGFGRGNPAS</sequence>
<dbReference type="InterPro" id="IPR014756">
    <property type="entry name" value="Ig_E-set"/>
</dbReference>
<feature type="region of interest" description="Disordered" evidence="1">
    <location>
        <begin position="646"/>
        <end position="670"/>
    </location>
</feature>
<proteinExistence type="predicted"/>
<dbReference type="SMART" id="SM00429">
    <property type="entry name" value="IPT"/>
    <property type="match status" value="1"/>
</dbReference>
<evidence type="ECO:0000313" key="4">
    <source>
        <dbReference type="Proteomes" id="UP000076858"/>
    </source>
</evidence>
<dbReference type="PROSITE" id="PS01204">
    <property type="entry name" value="REL_1"/>
    <property type="match status" value="1"/>
</dbReference>
<dbReference type="InterPro" id="IPR013783">
    <property type="entry name" value="Ig-like_fold"/>
</dbReference>
<dbReference type="CDD" id="cd07887">
    <property type="entry name" value="RHD-n_Dorsal_Dif"/>
    <property type="match status" value="1"/>
</dbReference>
<dbReference type="Pfam" id="PF16179">
    <property type="entry name" value="RHD_dimer"/>
    <property type="match status" value="1"/>
</dbReference>
<dbReference type="InterPro" id="IPR008967">
    <property type="entry name" value="p53-like_TF_DNA-bd_sf"/>
</dbReference>
<dbReference type="PRINTS" id="PR00057">
    <property type="entry name" value="NFKBTNSCPFCT"/>
</dbReference>
<dbReference type="GO" id="GO:0045087">
    <property type="term" value="P:innate immune response"/>
    <property type="evidence" value="ECO:0007669"/>
    <property type="project" value="TreeGrafter"/>
</dbReference>
<dbReference type="InterPro" id="IPR033926">
    <property type="entry name" value="IPT_NFkappaB"/>
</dbReference>
<dbReference type="STRING" id="35525.A0A164RBZ9"/>
<feature type="compositionally biased region" description="Basic and acidic residues" evidence="1">
    <location>
        <begin position="646"/>
        <end position="660"/>
    </location>
</feature>
<dbReference type="GO" id="GO:0007249">
    <property type="term" value="P:canonical NF-kappaB signal transduction"/>
    <property type="evidence" value="ECO:0007669"/>
    <property type="project" value="UniProtKB-ARBA"/>
</dbReference>
<feature type="domain" description="RHD" evidence="2">
    <location>
        <begin position="153"/>
        <end position="331"/>
    </location>
</feature>
<dbReference type="SUPFAM" id="SSF49417">
    <property type="entry name" value="p53-like transcription factors"/>
    <property type="match status" value="1"/>
</dbReference>
<keyword evidence="4" id="KW-1185">Reference proteome</keyword>
<dbReference type="InterPro" id="IPR000451">
    <property type="entry name" value="NFkB/Dor"/>
</dbReference>
<comment type="caution">
    <text evidence="3">The sequence shown here is derived from an EMBL/GenBank/DDBJ whole genome shotgun (WGS) entry which is preliminary data.</text>
</comment>
<dbReference type="PROSITE" id="PS50254">
    <property type="entry name" value="REL_2"/>
    <property type="match status" value="1"/>
</dbReference>
<dbReference type="Proteomes" id="UP000076858">
    <property type="component" value="Unassembled WGS sequence"/>
</dbReference>
<organism evidence="3 4">
    <name type="scientific">Daphnia magna</name>
    <dbReference type="NCBI Taxonomy" id="35525"/>
    <lineage>
        <taxon>Eukaryota</taxon>
        <taxon>Metazoa</taxon>
        <taxon>Ecdysozoa</taxon>
        <taxon>Arthropoda</taxon>
        <taxon>Crustacea</taxon>
        <taxon>Branchiopoda</taxon>
        <taxon>Diplostraca</taxon>
        <taxon>Cladocera</taxon>
        <taxon>Anomopoda</taxon>
        <taxon>Daphniidae</taxon>
        <taxon>Daphnia</taxon>
    </lineage>
</organism>
<name>A0A164RBZ9_9CRUS</name>
<evidence type="ECO:0000256" key="1">
    <source>
        <dbReference type="SAM" id="MobiDB-lite"/>
    </source>
</evidence>
<dbReference type="InterPro" id="IPR032397">
    <property type="entry name" value="RHD_dimer"/>
</dbReference>
<dbReference type="GO" id="GO:0045944">
    <property type="term" value="P:positive regulation of transcription by RNA polymerase II"/>
    <property type="evidence" value="ECO:0007669"/>
    <property type="project" value="TreeGrafter"/>
</dbReference>
<dbReference type="GO" id="GO:0033554">
    <property type="term" value="P:cellular response to stress"/>
    <property type="evidence" value="ECO:0007669"/>
    <property type="project" value="TreeGrafter"/>
</dbReference>
<feature type="region of interest" description="Disordered" evidence="1">
    <location>
        <begin position="488"/>
        <end position="530"/>
    </location>
</feature>
<reference evidence="3 4" key="1">
    <citation type="submission" date="2016-03" db="EMBL/GenBank/DDBJ databases">
        <title>EvidentialGene: Evidence-directed Construction of Genes on Genomes.</title>
        <authorList>
            <person name="Gilbert D.G."/>
            <person name="Choi J.-H."/>
            <person name="Mockaitis K."/>
            <person name="Colbourne J."/>
            <person name="Pfrender M."/>
        </authorList>
    </citation>
    <scope>NUCLEOTIDE SEQUENCE [LARGE SCALE GENOMIC DNA]</scope>
    <source>
        <strain evidence="3 4">Xinb3</strain>
        <tissue evidence="3">Complete organism</tissue>
    </source>
</reference>
<dbReference type="FunFam" id="2.60.40.340:FF:000006">
    <property type="entry name" value="Dorsal isoform 1-B"/>
    <property type="match status" value="1"/>
</dbReference>
<dbReference type="EMBL" id="LRGB01002190">
    <property type="protein sequence ID" value="KZS08518.1"/>
    <property type="molecule type" value="Genomic_DNA"/>
</dbReference>
<gene>
    <name evidence="3" type="ORF">APZ42_027164</name>
</gene>
<dbReference type="InterPro" id="IPR030492">
    <property type="entry name" value="RHD_CS"/>
</dbReference>
<dbReference type="AlphaFoldDB" id="A0A164RBZ9"/>
<dbReference type="InterPro" id="IPR011539">
    <property type="entry name" value="RHD_DNA_bind_dom"/>
</dbReference>
<dbReference type="PANTHER" id="PTHR24169:SF25">
    <property type="entry name" value="DORSAL-RELATED IMMUNITY FACTOR DIF-RELATED"/>
    <property type="match status" value="1"/>
</dbReference>
<dbReference type="PANTHER" id="PTHR24169">
    <property type="entry name" value="NUCLEAR FACTOR NF-KAPPA-B PROTEIN"/>
    <property type="match status" value="1"/>
</dbReference>
<dbReference type="InterPro" id="IPR002909">
    <property type="entry name" value="IPT_dom"/>
</dbReference>
<dbReference type="FunFam" id="2.60.40.10:FF:000046">
    <property type="entry name" value="Nuclear factor NF-kappa-B p105 subunit"/>
    <property type="match status" value="1"/>
</dbReference>
<dbReference type="GO" id="GO:0000978">
    <property type="term" value="F:RNA polymerase II cis-regulatory region sequence-specific DNA binding"/>
    <property type="evidence" value="ECO:0007669"/>
    <property type="project" value="TreeGrafter"/>
</dbReference>
<evidence type="ECO:0000259" key="2">
    <source>
        <dbReference type="PROSITE" id="PS50254"/>
    </source>
</evidence>
<dbReference type="OrthoDB" id="7881762at2759"/>
<dbReference type="GO" id="GO:0038061">
    <property type="term" value="P:non-canonical NF-kappaB signal transduction"/>
    <property type="evidence" value="ECO:0007669"/>
    <property type="project" value="TreeGrafter"/>
</dbReference>
<dbReference type="GO" id="GO:0005654">
    <property type="term" value="C:nucleoplasm"/>
    <property type="evidence" value="ECO:0007669"/>
    <property type="project" value="UniProtKB-ARBA"/>
</dbReference>
<accession>A0A164RBZ9</accession>
<dbReference type="GO" id="GO:0008063">
    <property type="term" value="P:Toll signaling pathway"/>
    <property type="evidence" value="ECO:0007669"/>
    <property type="project" value="UniProtKB-ARBA"/>
</dbReference>
<dbReference type="Pfam" id="PF00554">
    <property type="entry name" value="RHD_DNA_bind"/>
    <property type="match status" value="1"/>
</dbReference>
<protein>
    <submittedName>
        <fullName evidence="3">Putative Proto-oncogene C-Rel</fullName>
    </submittedName>
</protein>
<evidence type="ECO:0000313" key="3">
    <source>
        <dbReference type="EMBL" id="KZS08518.1"/>
    </source>
</evidence>
<dbReference type="SUPFAM" id="SSF81296">
    <property type="entry name" value="E set domains"/>
    <property type="match status" value="1"/>
</dbReference>
<dbReference type="GO" id="GO:0005737">
    <property type="term" value="C:cytoplasm"/>
    <property type="evidence" value="ECO:0007669"/>
    <property type="project" value="InterPro"/>
</dbReference>
<dbReference type="InterPro" id="IPR037059">
    <property type="entry name" value="RHD_DNA_bind_dom_sf"/>
</dbReference>
<dbReference type="Gene3D" id="2.60.40.10">
    <property type="entry name" value="Immunoglobulins"/>
    <property type="match status" value="1"/>
</dbReference>
<dbReference type="GO" id="GO:0034097">
    <property type="term" value="P:response to cytokine"/>
    <property type="evidence" value="ECO:0007669"/>
    <property type="project" value="TreeGrafter"/>
</dbReference>
<dbReference type="GO" id="GO:0000981">
    <property type="term" value="F:DNA-binding transcription factor activity, RNA polymerase II-specific"/>
    <property type="evidence" value="ECO:0007669"/>
    <property type="project" value="TreeGrafter"/>
</dbReference>
<dbReference type="GO" id="GO:0048935">
    <property type="term" value="P:peripheral nervous system neuron development"/>
    <property type="evidence" value="ECO:0007669"/>
    <property type="project" value="UniProtKB-ARBA"/>
</dbReference>